<feature type="compositionally biased region" description="Low complexity" evidence="1">
    <location>
        <begin position="1864"/>
        <end position="1882"/>
    </location>
</feature>
<feature type="domain" description="Reverse transcriptase" evidence="2">
    <location>
        <begin position="1255"/>
        <end position="1508"/>
    </location>
</feature>
<proteinExistence type="predicted"/>
<feature type="region of interest" description="Disordered" evidence="1">
    <location>
        <begin position="992"/>
        <end position="1015"/>
    </location>
</feature>
<dbReference type="OrthoDB" id="6625457at2759"/>
<gene>
    <name evidence="3" type="primary">pol</name>
    <name evidence="3" type="ORF">SNEC2469_LOCUS4780</name>
</gene>
<protein>
    <submittedName>
        <fullName evidence="3">Pol protein</fullName>
    </submittedName>
</protein>
<reference evidence="3" key="1">
    <citation type="submission" date="2021-02" db="EMBL/GenBank/DDBJ databases">
        <authorList>
            <person name="Dougan E. K."/>
            <person name="Rhodes N."/>
            <person name="Thang M."/>
            <person name="Chan C."/>
        </authorList>
    </citation>
    <scope>NUCLEOTIDE SEQUENCE</scope>
</reference>
<dbReference type="InterPro" id="IPR005135">
    <property type="entry name" value="Endo/exonuclease/phosphatase"/>
</dbReference>
<feature type="region of interest" description="Disordered" evidence="1">
    <location>
        <begin position="1860"/>
        <end position="1885"/>
    </location>
</feature>
<dbReference type="EMBL" id="CAJNJA010009349">
    <property type="protein sequence ID" value="CAE7245912.1"/>
    <property type="molecule type" value="Genomic_DNA"/>
</dbReference>
<organism evidence="3 4">
    <name type="scientific">Symbiodinium necroappetens</name>
    <dbReference type="NCBI Taxonomy" id="1628268"/>
    <lineage>
        <taxon>Eukaryota</taxon>
        <taxon>Sar</taxon>
        <taxon>Alveolata</taxon>
        <taxon>Dinophyceae</taxon>
        <taxon>Suessiales</taxon>
        <taxon>Symbiodiniaceae</taxon>
        <taxon>Symbiodinium</taxon>
    </lineage>
</organism>
<dbReference type="SUPFAM" id="SSF54001">
    <property type="entry name" value="Cysteine proteinases"/>
    <property type="match status" value="1"/>
</dbReference>
<evidence type="ECO:0000313" key="4">
    <source>
        <dbReference type="Proteomes" id="UP000601435"/>
    </source>
</evidence>
<accession>A0A812LGZ2</accession>
<dbReference type="PROSITE" id="PS50878">
    <property type="entry name" value="RT_POL"/>
    <property type="match status" value="1"/>
</dbReference>
<dbReference type="InterPro" id="IPR000477">
    <property type="entry name" value="RT_dom"/>
</dbReference>
<dbReference type="Pfam" id="PF03372">
    <property type="entry name" value="Exo_endo_phos"/>
    <property type="match status" value="1"/>
</dbReference>
<dbReference type="PANTHER" id="PTHR19446">
    <property type="entry name" value="REVERSE TRANSCRIPTASES"/>
    <property type="match status" value="1"/>
</dbReference>
<sequence>MATSIRLGEARGCQAVVAITAGSVYRGRAAPNSAPVFDPWQSYLDRTKSQSAKPDGDSALAQLTRPVQNACGVVFCELDDMEETLKLTSEHAFAALLPPKPERFKIPPGFKGTQANLVVIARQGGEDILKTCVCFQLGARPEVLGVRTAEVALPAAKTVEFQASLACEPECADMHKALSNHDAVQAWTELLSKHFDAQPTELYNVFRPKDPATPAAVKFRVSADKADALEAKSGISGIIVRRWLVKGTKPPITPLVWLRGPSSVSCAMALAQASRCEGFLGLVRKDGKYAARFDALHLKKARQALDPTRYQDDNIGLVPTASWIVSGFPPGTDREQVHSLLREWGWTVIPGQPNRSAWTAHAACPPPAARCYASCGPLLIKPVSGAAQLPSTTAQAGIAVAAPMDVEPSPVVASPLPLCLREELDKHVSAIRQSLSNEVAEDLGDRVNALKQSQAEVLILLPPSHLRLRALYLLRCRARCPVFLMMSFEMFVHGCLCIFRVLQAFLLFFDRASIDALDSLVLCLRRATPHGRKSRVSVQVPLWLDFAGQCYSLRLAVLHLGSRADSGHYVALEPCYGVGSSSSVVHWTLFDDAVVRNVSVPRSGAARLGSPAWDLSRDAVCMVYRRSAPRLDPVPPALTTVDGGVAAAPQLHLVNANITSWFSGWPQLARDLETSLFRPSSAAEALAPPSLWFLQETHLSPSAVRSCAAGLSKLHLHSVFRCGPASKAVNTPHESGVAVVATVPLRLASFKNPLLCQLQADGRLLHAVCALRGSDPLHAVVFYGYPGGTQRFDIRDRTEQAIAAIAEECIAWGNVPVVLAGDFNFPVDDSHTLAQLQLRGWHDAAWTSARSAGATPPPTCFAQAKKGAGTRVDALFLNPRLASALCDVSYPASGLPVHKPIVASLQVAVAVGYVVKHPTPVRQDSASSATWAPPSDAACDAHVQKLWGEVAPAWQRARNTGDVVSLWPLHTRVADLHYRWYAGIASSPRAPCRGLPGRPKRVRMAPPRLRDCGTSPATAVKNAARQRFLRSLEHAARLRLRVADASSSVDAERELRALWQHLCQRAAKYVPGELWTSWFAAQAPLPEYQSLCLAVDFVSSAVTRQHEAETRCRLSSWRETCRARWRDPKQKRHIFSWVRDCRAPPLVSVKLPSSGSVSFEATDVERVLWSKWQPVFCPGEGEAPSVDFDAFWRRFRQYAVSAPVALPRITAAHLRDAIRSMSDSSSGGADGWTVSELKSWPDFLLQKLADLLNDVEDSGGRWPPDLLLQVVALVPKDSTEEDQRPITVATLVYRAWASVRARQLSEWAETWAAPTQFGYRRGKRSVDPAWLSAAAAEQAWIKQSHRMGFSLDLAKAYDSIPHQVLYNLLVHSGLPVSFCDTWLGAIRGARKFLKTAHGLGREFSVNRGLPQGDALACIGMNLLMSVWSRAVASETAVSVRSYADDATLEAEGGRPVPVSRELRQGICVTEEFMSLTGQQPNVLKSFGWATTRTGRLQIKALQLQGQPLPLKAASKDLGCQVVFHGPRRTQIQCERFSKARKAAKRARCAPLPLLQKAQLVCGAASSLANYGLETCFVGERPLQELKQSIVCAIWGPKRRIRSADAVLLLFTQAHLTDPFQARFCQSFCTLQRCLLADDACRRAWPSWWRTASARAANPRGPVSLLWSLVSEFQWTWPSPFTLRTATADLNLLTLEPSALAHELREAARLWAWRRAFRLHKRFDGVQHSGVDRAATMHLHASLSDLERGFLRGILADAQWTSSRAFNAGEALTSACPSCGAVKQDTLHYFWACPDLRALQAQHGELLSLKDTPLPWPSCLTLCGLVPADFAAGPSERKHLATLTQRYLLDVCHFRAGESAGVPDAPESQASPPEAAGPGALPQSPGAAPVAVVSEATVVLPDPSVQCSAAAKRSVFPWPAAFRNDLVTYLRTLCWPSARSGSPNGAGITWAEIAVNFEAVVGKSLPRTVTRQGNSRPYGAPSGDLLRDQADLFQKIKTMSNACRSLARCLGTPVVAGVQTRQKIPLKDCFDGRVGSAVQSSIQEISALEVSALMPGSVEQTAARHTLYKQGS</sequence>
<dbReference type="Pfam" id="PF00078">
    <property type="entry name" value="RVT_1"/>
    <property type="match status" value="1"/>
</dbReference>
<dbReference type="Gene3D" id="3.60.10.10">
    <property type="entry name" value="Endonuclease/exonuclease/phosphatase"/>
    <property type="match status" value="1"/>
</dbReference>
<name>A0A812LGZ2_9DINO</name>
<evidence type="ECO:0000256" key="1">
    <source>
        <dbReference type="SAM" id="MobiDB-lite"/>
    </source>
</evidence>
<dbReference type="Gene3D" id="3.90.70.10">
    <property type="entry name" value="Cysteine proteinases"/>
    <property type="match status" value="1"/>
</dbReference>
<evidence type="ECO:0000259" key="2">
    <source>
        <dbReference type="PROSITE" id="PS50878"/>
    </source>
</evidence>
<feature type="non-terminal residue" evidence="3">
    <location>
        <position position="1"/>
    </location>
</feature>
<dbReference type="Proteomes" id="UP000601435">
    <property type="component" value="Unassembled WGS sequence"/>
</dbReference>
<dbReference type="SUPFAM" id="SSF56219">
    <property type="entry name" value="DNase I-like"/>
    <property type="match status" value="1"/>
</dbReference>
<comment type="caution">
    <text evidence="3">The sequence shown here is derived from an EMBL/GenBank/DDBJ whole genome shotgun (WGS) entry which is preliminary data.</text>
</comment>
<dbReference type="GO" id="GO:0003824">
    <property type="term" value="F:catalytic activity"/>
    <property type="evidence" value="ECO:0007669"/>
    <property type="project" value="InterPro"/>
</dbReference>
<evidence type="ECO:0000313" key="3">
    <source>
        <dbReference type="EMBL" id="CAE7245912.1"/>
    </source>
</evidence>
<keyword evidence="4" id="KW-1185">Reference proteome</keyword>
<dbReference type="InterPro" id="IPR038765">
    <property type="entry name" value="Papain-like_cys_pep_sf"/>
</dbReference>
<dbReference type="InterPro" id="IPR036691">
    <property type="entry name" value="Endo/exonu/phosph_ase_sf"/>
</dbReference>